<dbReference type="OrthoDB" id="493991at2"/>
<evidence type="ECO:0000256" key="5">
    <source>
        <dbReference type="ARBA" id="ARBA00023136"/>
    </source>
</evidence>
<feature type="transmembrane region" description="Helical" evidence="6">
    <location>
        <begin position="173"/>
        <end position="192"/>
    </location>
</feature>
<protein>
    <submittedName>
        <fullName evidence="7">Oligosaccharide flippase family protein</fullName>
    </submittedName>
</protein>
<dbReference type="RefSeq" id="WP_160771281.1">
    <property type="nucleotide sequence ID" value="NZ_WTYV01000002.1"/>
</dbReference>
<keyword evidence="3 6" id="KW-0812">Transmembrane</keyword>
<evidence type="ECO:0000313" key="7">
    <source>
        <dbReference type="EMBL" id="MXO71356.1"/>
    </source>
</evidence>
<evidence type="ECO:0000313" key="8">
    <source>
        <dbReference type="Proteomes" id="UP000466966"/>
    </source>
</evidence>
<feature type="transmembrane region" description="Helical" evidence="6">
    <location>
        <begin position="326"/>
        <end position="347"/>
    </location>
</feature>
<feature type="transmembrane region" description="Helical" evidence="6">
    <location>
        <begin position="359"/>
        <end position="377"/>
    </location>
</feature>
<sequence>MIKRALQNTGWLMGARGINGVLSLGYLALATRALGVSDFGQFTLAVTFANALAGISQFQTWQTVVRWGQSKETLPDATGFALALDALTITLGIITAGLILWFAGDWLPLPGWLRLETFAYTCVALLCIRSTPTGILRLHDKYGKAAVADAVTSVVRIAGAALAFFFARTIEGFLLAWAAAEIVTSATYWYFARQTQPIFWKHISLRKIPARNEKAWAFVIGTSLSGMLSISSRQVLVLLIGGLGGPALAGIYRVAAQLGEGLLKLAQALLRATYPELVRSPDVAKSIAGRIAKIAVATGLVAVVLSLLFGRPVIQLIAGKDFLSAYTPMILLSAAAAIELGGASLEALMVARGRAVTNFLLRAVPTACALGALVWLIDIHGPAGAGMAVLGASVATVTGLYLVTRKDTGVPPAQAKPAT</sequence>
<dbReference type="InterPro" id="IPR050833">
    <property type="entry name" value="Poly_Biosynth_Transport"/>
</dbReference>
<feature type="transmembrane region" description="Helical" evidence="6">
    <location>
        <begin position="39"/>
        <end position="58"/>
    </location>
</feature>
<dbReference type="PANTHER" id="PTHR30250">
    <property type="entry name" value="PST FAMILY PREDICTED COLANIC ACID TRANSPORTER"/>
    <property type="match status" value="1"/>
</dbReference>
<evidence type="ECO:0000256" key="3">
    <source>
        <dbReference type="ARBA" id="ARBA00022692"/>
    </source>
</evidence>
<name>A0A844YWC3_9SPHN</name>
<feature type="transmembrane region" description="Helical" evidence="6">
    <location>
        <begin position="236"/>
        <end position="255"/>
    </location>
</feature>
<feature type="transmembrane region" description="Helical" evidence="6">
    <location>
        <begin position="12"/>
        <end position="33"/>
    </location>
</feature>
<keyword evidence="5 6" id="KW-0472">Membrane</keyword>
<dbReference type="PANTHER" id="PTHR30250:SF31">
    <property type="entry name" value="INNER MEMBRANE PROTEIN YGHQ"/>
    <property type="match status" value="1"/>
</dbReference>
<dbReference type="Proteomes" id="UP000466966">
    <property type="component" value="Unassembled WGS sequence"/>
</dbReference>
<proteinExistence type="predicted"/>
<dbReference type="Pfam" id="PF01943">
    <property type="entry name" value="Polysacc_synt"/>
    <property type="match status" value="1"/>
</dbReference>
<organism evidence="7 8">
    <name type="scientific">Alteraurantiacibacter buctensis</name>
    <dbReference type="NCBI Taxonomy" id="1503981"/>
    <lineage>
        <taxon>Bacteria</taxon>
        <taxon>Pseudomonadati</taxon>
        <taxon>Pseudomonadota</taxon>
        <taxon>Alphaproteobacteria</taxon>
        <taxon>Sphingomonadales</taxon>
        <taxon>Erythrobacteraceae</taxon>
        <taxon>Alteraurantiacibacter</taxon>
    </lineage>
</organism>
<accession>A0A844YWC3</accession>
<comment type="caution">
    <text evidence="7">The sequence shown here is derived from an EMBL/GenBank/DDBJ whole genome shotgun (WGS) entry which is preliminary data.</text>
</comment>
<feature type="transmembrane region" description="Helical" evidence="6">
    <location>
        <begin position="383"/>
        <end position="403"/>
    </location>
</feature>
<dbReference type="AlphaFoldDB" id="A0A844YWC3"/>
<comment type="subcellular location">
    <subcellularLocation>
        <location evidence="1">Cell membrane</location>
        <topology evidence="1">Multi-pass membrane protein</topology>
    </subcellularLocation>
</comment>
<keyword evidence="2" id="KW-1003">Cell membrane</keyword>
<evidence type="ECO:0000256" key="2">
    <source>
        <dbReference type="ARBA" id="ARBA00022475"/>
    </source>
</evidence>
<dbReference type="InterPro" id="IPR002797">
    <property type="entry name" value="Polysacc_synth"/>
</dbReference>
<evidence type="ECO:0000256" key="1">
    <source>
        <dbReference type="ARBA" id="ARBA00004651"/>
    </source>
</evidence>
<evidence type="ECO:0000256" key="4">
    <source>
        <dbReference type="ARBA" id="ARBA00022989"/>
    </source>
</evidence>
<keyword evidence="8" id="KW-1185">Reference proteome</keyword>
<dbReference type="EMBL" id="WTYV01000002">
    <property type="protein sequence ID" value="MXO71356.1"/>
    <property type="molecule type" value="Genomic_DNA"/>
</dbReference>
<feature type="transmembrane region" description="Helical" evidence="6">
    <location>
        <begin position="79"/>
        <end position="103"/>
    </location>
</feature>
<dbReference type="GO" id="GO:0005886">
    <property type="term" value="C:plasma membrane"/>
    <property type="evidence" value="ECO:0007669"/>
    <property type="project" value="UniProtKB-SubCell"/>
</dbReference>
<feature type="transmembrane region" description="Helical" evidence="6">
    <location>
        <begin position="145"/>
        <end position="167"/>
    </location>
</feature>
<evidence type="ECO:0000256" key="6">
    <source>
        <dbReference type="SAM" id="Phobius"/>
    </source>
</evidence>
<feature type="transmembrane region" description="Helical" evidence="6">
    <location>
        <begin position="294"/>
        <end position="314"/>
    </location>
</feature>
<gene>
    <name evidence="7" type="ORF">GRI99_06840</name>
</gene>
<keyword evidence="4 6" id="KW-1133">Transmembrane helix</keyword>
<reference evidence="7 8" key="1">
    <citation type="submission" date="2019-12" db="EMBL/GenBank/DDBJ databases">
        <title>Genomic-based taxomic classification of the family Erythrobacteraceae.</title>
        <authorList>
            <person name="Xu L."/>
        </authorList>
    </citation>
    <scope>NUCLEOTIDE SEQUENCE [LARGE SCALE GENOMIC DNA]</scope>
    <source>
        <strain evidence="7 8">M0322</strain>
    </source>
</reference>